<gene>
    <name evidence="6" type="ORF">AN1_LOCUS8102</name>
</gene>
<proteinExistence type="inferred from homology"/>
<feature type="compositionally biased region" description="Low complexity" evidence="4">
    <location>
        <begin position="462"/>
        <end position="473"/>
    </location>
</feature>
<evidence type="ECO:0000256" key="1">
    <source>
        <dbReference type="ARBA" id="ARBA00005234"/>
    </source>
</evidence>
<keyword evidence="3" id="KW-0378">Hydrolase</keyword>
<evidence type="ECO:0000256" key="2">
    <source>
        <dbReference type="ARBA" id="ARBA00022670"/>
    </source>
</evidence>
<feature type="region of interest" description="Disordered" evidence="4">
    <location>
        <begin position="456"/>
        <end position="495"/>
    </location>
</feature>
<evidence type="ECO:0000313" key="6">
    <source>
        <dbReference type="EMBL" id="VYS52641.1"/>
    </source>
</evidence>
<dbReference type="PROSITE" id="PS50600">
    <property type="entry name" value="ULP_PROTEASE"/>
    <property type="match status" value="1"/>
</dbReference>
<evidence type="ECO:0000256" key="4">
    <source>
        <dbReference type="SAM" id="MobiDB-lite"/>
    </source>
</evidence>
<dbReference type="InterPro" id="IPR038765">
    <property type="entry name" value="Papain-like_cys_pep_sf"/>
</dbReference>
<protein>
    <recommendedName>
        <fullName evidence="5">Ubiquitin-like protease family profile domain-containing protein</fullName>
    </recommendedName>
</protein>
<dbReference type="PANTHER" id="PTHR48449:SF1">
    <property type="entry name" value="DUF1985 DOMAIN-CONTAINING PROTEIN"/>
    <property type="match status" value="1"/>
</dbReference>
<dbReference type="EMBL" id="CACRSJ010000105">
    <property type="protein sequence ID" value="VYS52641.1"/>
    <property type="molecule type" value="Genomic_DNA"/>
</dbReference>
<feature type="compositionally biased region" description="Low complexity" evidence="4">
    <location>
        <begin position="299"/>
        <end position="309"/>
    </location>
</feature>
<accession>A0A654F4F8</accession>
<dbReference type="AlphaFoldDB" id="A0A654F4F8"/>
<feature type="domain" description="Ubiquitin-like protease family profile" evidence="5">
    <location>
        <begin position="547"/>
        <end position="735"/>
    </location>
</feature>
<dbReference type="Proteomes" id="UP000426265">
    <property type="component" value="Unassembled WGS sequence"/>
</dbReference>
<evidence type="ECO:0000256" key="3">
    <source>
        <dbReference type="ARBA" id="ARBA00022801"/>
    </source>
</evidence>
<name>A0A654F4F8_ARATH</name>
<dbReference type="GO" id="GO:0008234">
    <property type="term" value="F:cysteine-type peptidase activity"/>
    <property type="evidence" value="ECO:0007669"/>
    <property type="project" value="InterPro"/>
</dbReference>
<dbReference type="Pfam" id="PF02902">
    <property type="entry name" value="Peptidase_C48"/>
    <property type="match status" value="1"/>
</dbReference>
<keyword evidence="2" id="KW-0645">Protease</keyword>
<organism evidence="6 7">
    <name type="scientific">Arabidopsis thaliana</name>
    <name type="common">Mouse-ear cress</name>
    <dbReference type="NCBI Taxonomy" id="3702"/>
    <lineage>
        <taxon>Eukaryota</taxon>
        <taxon>Viridiplantae</taxon>
        <taxon>Streptophyta</taxon>
        <taxon>Embryophyta</taxon>
        <taxon>Tracheophyta</taxon>
        <taxon>Spermatophyta</taxon>
        <taxon>Magnoliopsida</taxon>
        <taxon>eudicotyledons</taxon>
        <taxon>Gunneridae</taxon>
        <taxon>Pentapetalae</taxon>
        <taxon>rosids</taxon>
        <taxon>malvids</taxon>
        <taxon>Brassicales</taxon>
        <taxon>Brassicaceae</taxon>
        <taxon>Camelineae</taxon>
        <taxon>Arabidopsis</taxon>
    </lineage>
</organism>
<dbReference type="SUPFAM" id="SSF54001">
    <property type="entry name" value="Cysteine proteinases"/>
    <property type="match status" value="1"/>
</dbReference>
<dbReference type="PANTHER" id="PTHR48449">
    <property type="entry name" value="DUF1985 DOMAIN-CONTAINING PROTEIN"/>
    <property type="match status" value="1"/>
</dbReference>
<dbReference type="Pfam" id="PF09331">
    <property type="entry name" value="DUF1985"/>
    <property type="match status" value="1"/>
</dbReference>
<evidence type="ECO:0000313" key="7">
    <source>
        <dbReference type="Proteomes" id="UP000426265"/>
    </source>
</evidence>
<dbReference type="InterPro" id="IPR003653">
    <property type="entry name" value="Peptidase_C48_C"/>
</dbReference>
<dbReference type="Gene3D" id="3.40.395.10">
    <property type="entry name" value="Adenoviral Proteinase, Chain A"/>
    <property type="match status" value="1"/>
</dbReference>
<feature type="region of interest" description="Disordered" evidence="4">
    <location>
        <begin position="282"/>
        <end position="362"/>
    </location>
</feature>
<comment type="similarity">
    <text evidence="1">Belongs to the peptidase C48 family.</text>
</comment>
<dbReference type="GO" id="GO:0006508">
    <property type="term" value="P:proteolysis"/>
    <property type="evidence" value="ECO:0007669"/>
    <property type="project" value="UniProtKB-KW"/>
</dbReference>
<evidence type="ECO:0000259" key="5">
    <source>
        <dbReference type="PROSITE" id="PS50600"/>
    </source>
</evidence>
<reference evidence="6 7" key="1">
    <citation type="submission" date="2019-11" db="EMBL/GenBank/DDBJ databases">
        <authorList>
            <person name="Jiao W.-B."/>
            <person name="Schneeberger K."/>
        </authorList>
    </citation>
    <scope>NUCLEOTIDE SEQUENCE [LARGE SCALE GENOMIC DNA]</scope>
    <source>
        <strain evidence="7">cv. An-1</strain>
    </source>
</reference>
<sequence length="879" mass="98363">MEFEEVTGLCCSEYPPPSEMKSVLSYPDGESPYWYKLIGGKLGSVTVKSLLLRLKSEPQMPRWRKFQIALVVLVEGVLLSESHTVRPLVEVVEMVKNVPFFLKYPWGRHSFFRTLRYTKVGSHIRSKRFLLKKLGQSSLAIHGFPLALQLFAFRSIPLLQRHLPHADDLSTFLDQRLQRLTKLKSFHSKNILAVEYDPLLTVSYPSAGPSSLLPTVFADPRISRLEALFSTGTRFTMSSWAGGDASFPPLPKPKKRKPVVDRRLRFGKSSLFAEVCSANPQLDDYPSSSSSTEHNESQPHNSPPSLHASPPSPDIHSSSKPHMSADGLSPPFVHQPSGLPPPHPFKSHSSQPPTPPLSETSLLGVASFGPAESPVKGSSTLESARFNTDDVASKASPSSDLVQHVTPNCSFVHQIPLNSPLDKLPSNEEVLSMFSPKGLPLLPISPASLMCPPIPSHTMKLRSSSNPASRSSPIKPRKPKACQQKRLESQTPHSPTLVSSILHTNASETHLISYILNTLTPPTETKMSKFKTMLAKGKAREYFIDGQPIRTSFFIELQKPQQWLSTPHIDALVAFVWKKHQAFFHTNRITIVDSMFSSIMATSYPTFQKTSNPTQLLWHKLLLSYVKGAISGRNVPQLWLESVDTVYLPMNWGRKHWVALSVDLRRGHIAILDPISDCSSTRKVLSYMPPVAHLLPHLLRAVFGSVSKQWLQRVSHFLESTGECPAYLDDFVFNSRLANLQSQYRSFLLQCLSKDNHTAQYVEGLRRLAQEPPSQDSLDMLGTTGPHLLYARFAFAIFLLCCGSVDQGFTVLETFLQKAGSFDIVEAQIHNMGTIEVRPYARYMHFNRIPYCCLDHFTEIDVCSHCFGFTYACNIEQLC</sequence>
<dbReference type="InterPro" id="IPR015410">
    <property type="entry name" value="DUF1985"/>
</dbReference>